<dbReference type="PANTHER" id="PTHR18968">
    <property type="entry name" value="THIAMINE PYROPHOSPHATE ENZYMES"/>
    <property type="match status" value="1"/>
</dbReference>
<evidence type="ECO:0000256" key="1">
    <source>
        <dbReference type="ARBA" id="ARBA00004974"/>
    </source>
</evidence>
<keyword evidence="18" id="KW-1185">Reference proteome</keyword>
<comment type="cofactor">
    <cofactor evidence="12">
        <name>Mg(2+)</name>
        <dbReference type="ChEBI" id="CHEBI:18420"/>
    </cofactor>
    <text evidence="12">Binds 1 Mg(2+) ion per subunit.</text>
</comment>
<dbReference type="GO" id="GO:0005948">
    <property type="term" value="C:acetolactate synthase complex"/>
    <property type="evidence" value="ECO:0000318"/>
    <property type="project" value="GO_Central"/>
</dbReference>
<evidence type="ECO:0000256" key="8">
    <source>
        <dbReference type="ARBA" id="ARBA00022842"/>
    </source>
</evidence>
<feature type="domain" description="Thiamine pyrophosphate enzyme TPP-binding" evidence="14">
    <location>
        <begin position="495"/>
        <end position="642"/>
    </location>
</feature>
<evidence type="ECO:0000256" key="4">
    <source>
        <dbReference type="ARBA" id="ARBA00013145"/>
    </source>
</evidence>
<dbReference type="UniPathway" id="UPA00049">
    <property type="reaction ID" value="UER00059"/>
</dbReference>
<feature type="domain" description="Thiamine pyrophosphate enzyme N-terminal TPP-binding" evidence="15">
    <location>
        <begin position="89"/>
        <end position="202"/>
    </location>
</feature>
<dbReference type="SUPFAM" id="SSF52518">
    <property type="entry name" value="Thiamin diphosphate-binding fold (THDP-binding)"/>
    <property type="match status" value="2"/>
</dbReference>
<dbReference type="UniPathway" id="UPA00047">
    <property type="reaction ID" value="UER00055"/>
</dbReference>
<dbReference type="CDD" id="cd07035">
    <property type="entry name" value="TPP_PYR_POX_like"/>
    <property type="match status" value="1"/>
</dbReference>
<evidence type="ECO:0000256" key="10">
    <source>
        <dbReference type="ARBA" id="ARBA00023052"/>
    </source>
</evidence>
<evidence type="ECO:0000256" key="7">
    <source>
        <dbReference type="ARBA" id="ARBA00022723"/>
    </source>
</evidence>
<evidence type="ECO:0000256" key="12">
    <source>
        <dbReference type="RuleBase" id="RU003591"/>
    </source>
</evidence>
<name>B6K5L0_SCHJY</name>
<keyword evidence="11 12" id="KW-0100">Branched-chain amino acid biosynthesis</keyword>
<dbReference type="FunFam" id="3.40.50.970:FF:000007">
    <property type="entry name" value="Acetolactate synthase"/>
    <property type="match status" value="1"/>
</dbReference>
<dbReference type="STRING" id="402676.B6K5L0"/>
<dbReference type="GO" id="GO:0050660">
    <property type="term" value="F:flavin adenine dinucleotide binding"/>
    <property type="evidence" value="ECO:0000318"/>
    <property type="project" value="GO_Central"/>
</dbReference>
<dbReference type="AlphaFoldDB" id="B6K5L0"/>
<dbReference type="PROSITE" id="PS00187">
    <property type="entry name" value="TPP_ENZYMES"/>
    <property type="match status" value="1"/>
</dbReference>
<dbReference type="InterPro" id="IPR039368">
    <property type="entry name" value="AHAS_TPP"/>
</dbReference>
<evidence type="ECO:0000259" key="14">
    <source>
        <dbReference type="Pfam" id="PF02775"/>
    </source>
</evidence>
<reference evidence="16 18" key="1">
    <citation type="journal article" date="2011" name="Science">
        <title>Comparative functional genomics of the fission yeasts.</title>
        <authorList>
            <person name="Rhind N."/>
            <person name="Chen Z."/>
            <person name="Yassour M."/>
            <person name="Thompson D.A."/>
            <person name="Haas B.J."/>
            <person name="Habib N."/>
            <person name="Wapinski I."/>
            <person name="Roy S."/>
            <person name="Lin M.F."/>
            <person name="Heiman D.I."/>
            <person name="Young S.K."/>
            <person name="Furuya K."/>
            <person name="Guo Y."/>
            <person name="Pidoux A."/>
            <person name="Chen H.M."/>
            <person name="Robbertse B."/>
            <person name="Goldberg J.M."/>
            <person name="Aoki K."/>
            <person name="Bayne E.H."/>
            <person name="Berlin A.M."/>
            <person name="Desjardins C.A."/>
            <person name="Dobbs E."/>
            <person name="Dukaj L."/>
            <person name="Fan L."/>
            <person name="FitzGerald M.G."/>
            <person name="French C."/>
            <person name="Gujja S."/>
            <person name="Hansen K."/>
            <person name="Keifenheim D."/>
            <person name="Levin J.Z."/>
            <person name="Mosher R.A."/>
            <person name="Mueller C.A."/>
            <person name="Pfiffner J."/>
            <person name="Priest M."/>
            <person name="Russ C."/>
            <person name="Smialowska A."/>
            <person name="Swoboda P."/>
            <person name="Sykes S.M."/>
            <person name="Vaughn M."/>
            <person name="Vengrova S."/>
            <person name="Yoder R."/>
            <person name="Zeng Q."/>
            <person name="Allshire R."/>
            <person name="Baulcombe D."/>
            <person name="Birren B.W."/>
            <person name="Brown W."/>
            <person name="Ekwall K."/>
            <person name="Kellis M."/>
            <person name="Leatherwood J."/>
            <person name="Levin H."/>
            <person name="Margalit H."/>
            <person name="Martienssen R."/>
            <person name="Nieduszynski C.A."/>
            <person name="Spatafora J.W."/>
            <person name="Friedman N."/>
            <person name="Dalgaard J.Z."/>
            <person name="Baumann P."/>
            <person name="Niki H."/>
            <person name="Regev A."/>
            <person name="Nusbaum C."/>
        </authorList>
    </citation>
    <scope>NUCLEOTIDE SEQUENCE [LARGE SCALE GENOMIC DNA]</scope>
    <source>
        <strain evidence="18">yFS275 / FY16936</strain>
    </source>
</reference>
<dbReference type="OrthoDB" id="16262at2759"/>
<dbReference type="CDD" id="cd02015">
    <property type="entry name" value="TPP_AHAS"/>
    <property type="match status" value="1"/>
</dbReference>
<dbReference type="InterPro" id="IPR000399">
    <property type="entry name" value="TPP-bd_CS"/>
</dbReference>
<accession>B6K5L0</accession>
<evidence type="ECO:0000256" key="6">
    <source>
        <dbReference type="ARBA" id="ARBA00022679"/>
    </source>
</evidence>
<keyword evidence="9" id="KW-0809">Transit peptide</keyword>
<dbReference type="GO" id="GO:0009097">
    <property type="term" value="P:isoleucine biosynthetic process"/>
    <property type="evidence" value="ECO:0000318"/>
    <property type="project" value="GO_Central"/>
</dbReference>
<protein>
    <recommendedName>
        <fullName evidence="4 12">Acetolactate synthase</fullName>
        <ecNumber evidence="4 12">2.2.1.6</ecNumber>
    </recommendedName>
</protein>
<dbReference type="InterPro" id="IPR012001">
    <property type="entry name" value="Thiamin_PyroP_enz_TPP-bd_dom"/>
</dbReference>
<evidence type="ECO:0000256" key="3">
    <source>
        <dbReference type="ARBA" id="ARBA00007812"/>
    </source>
</evidence>
<dbReference type="GeneID" id="7051600"/>
<dbReference type="InterPro" id="IPR029035">
    <property type="entry name" value="DHS-like_NAD/FAD-binding_dom"/>
</dbReference>
<keyword evidence="5 12" id="KW-0028">Amino-acid biosynthesis</keyword>
<dbReference type="eggNOG" id="KOG4166">
    <property type="taxonomic scope" value="Eukaryota"/>
</dbReference>
<keyword evidence="7 12" id="KW-0479">Metal-binding</keyword>
<keyword evidence="8 12" id="KW-0460">Magnesium</keyword>
<dbReference type="Pfam" id="PF02775">
    <property type="entry name" value="TPP_enzyme_C"/>
    <property type="match status" value="1"/>
</dbReference>
<comment type="cofactor">
    <cofactor evidence="12">
        <name>thiamine diphosphate</name>
        <dbReference type="ChEBI" id="CHEBI:58937"/>
    </cofactor>
    <text evidence="12">Binds 1 thiamine pyrophosphate per subunit.</text>
</comment>
<dbReference type="Gene3D" id="3.40.50.1220">
    <property type="entry name" value="TPP-binding domain"/>
    <property type="match status" value="1"/>
</dbReference>
<dbReference type="SUPFAM" id="SSF52467">
    <property type="entry name" value="DHS-like NAD/FAD-binding domain"/>
    <property type="match status" value="1"/>
</dbReference>
<dbReference type="GO" id="GO:0009099">
    <property type="term" value="P:L-valine biosynthetic process"/>
    <property type="evidence" value="ECO:0000318"/>
    <property type="project" value="GO_Central"/>
</dbReference>
<sequence length="670" mass="72717">MASPALLRRVPRARFGAICSGQLLSASGRTLNARLLLSRTITNSTKLSSATTSASIASTGVRATTPDVLGDFQKVGANTRYDNTYVGKTGGEIFHDMMLKHNVKNVFGYPGGAILPVFDAIYKSPYFDFVLPRHEQGAGHAAQAYARATGKPGVVLVTSGPGATNVITPIADAMADGTPLVVFCGQVATAAIGTDAFQEADMVGISRPCTKWNVMVKDVADLPRRIDEAFEIATSGRPGPVLVDLPKDVTASVLKNPIPVVSSMPTFTRKIKETLEERSKIIDSKLDRVQTLLSRAKKPVIFAGHGILSNPDGPKVLRELSEKLSIPVTTTLLGLGAFDERSDLSLHMIGMHGSGYANMAVQEADCLLALGARFDDRVTGNTKLYAPEARLAGQEERGGIIHFDISPKNIGKVIRPTEAIEGDVTEMLKLLLPRLTAVSRLQREEWLSQIASWKKRFPFTFTPSKPGELLKPQAVIQELDRQTAEIKDKVVITTGVGAHQMWAATFYRWTQPRSLITSGGLGTMGFGLPAAIGASVARPDSIVIDIDGDASFSMTGMEMATVRQFNLPVKILLLNNEEQGMVTQWQNLFYQKRYSHTQQVNPDFPKLAEAMGLKGLRVTKQEELAPTMKQFLETEGPVLMEVKVASKEHVYPFVPAGKALHQFILHGSLS</sequence>
<dbReference type="VEuPathDB" id="FungiDB:SJAG_03985"/>
<comment type="pathway">
    <text evidence="2 12">Amino-acid biosynthesis; L-valine biosynthesis; L-valine from pyruvate: step 1/4.</text>
</comment>
<dbReference type="RefSeq" id="XP_002175107.1">
    <property type="nucleotide sequence ID" value="XM_002175071.2"/>
</dbReference>
<dbReference type="Pfam" id="PF02776">
    <property type="entry name" value="TPP_enzyme_N"/>
    <property type="match status" value="1"/>
</dbReference>
<dbReference type="PANTHER" id="PTHR18968:SF13">
    <property type="entry name" value="ACETOLACTATE SYNTHASE CATALYTIC SUBUNIT, MITOCHONDRIAL"/>
    <property type="match status" value="1"/>
</dbReference>
<evidence type="ECO:0000313" key="17">
    <source>
        <dbReference type="JaponicusDB" id="SJAG_03985"/>
    </source>
</evidence>
<dbReference type="GO" id="GO:1901705">
    <property type="term" value="P:L-isoleucine biosynthetic process"/>
    <property type="evidence" value="ECO:0007669"/>
    <property type="project" value="EnsemblFungi"/>
</dbReference>
<feature type="domain" description="Thiamine pyrophosphate enzyme central" evidence="13">
    <location>
        <begin position="287"/>
        <end position="430"/>
    </location>
</feature>
<gene>
    <name evidence="17" type="primary">ilv1</name>
    <name evidence="16" type="ORF">SJAG_03985</name>
</gene>
<dbReference type="Gene3D" id="3.40.50.970">
    <property type="match status" value="2"/>
</dbReference>
<keyword evidence="6 12" id="KW-0808">Transferase</keyword>
<evidence type="ECO:0000256" key="2">
    <source>
        <dbReference type="ARBA" id="ARBA00005025"/>
    </source>
</evidence>
<comment type="pathway">
    <text evidence="1 12">Amino-acid biosynthesis; L-isoleucine biosynthesis; L-isoleucine from 2-oxobutanoate: step 1/4.</text>
</comment>
<dbReference type="InterPro" id="IPR011766">
    <property type="entry name" value="TPP_enzyme_TPP-bd"/>
</dbReference>
<comment type="similarity">
    <text evidence="3 12">Belongs to the TPP enzyme family.</text>
</comment>
<dbReference type="JaponicusDB" id="SJAG_03985">
    <property type="gene designation" value="ilv1"/>
</dbReference>
<dbReference type="Proteomes" id="UP000001744">
    <property type="component" value="Unassembled WGS sequence"/>
</dbReference>
<evidence type="ECO:0000256" key="11">
    <source>
        <dbReference type="ARBA" id="ARBA00023304"/>
    </source>
</evidence>
<dbReference type="EMBL" id="KE651167">
    <property type="protein sequence ID" value="EEB08814.1"/>
    <property type="molecule type" value="Genomic_DNA"/>
</dbReference>
<dbReference type="InterPro" id="IPR012000">
    <property type="entry name" value="Thiamin_PyroP_enz_cen_dom"/>
</dbReference>
<dbReference type="OMA" id="QETDMIG"/>
<dbReference type="NCBIfam" id="TIGR00118">
    <property type="entry name" value="acolac_lg"/>
    <property type="match status" value="1"/>
</dbReference>
<evidence type="ECO:0000259" key="15">
    <source>
        <dbReference type="Pfam" id="PF02776"/>
    </source>
</evidence>
<evidence type="ECO:0000313" key="18">
    <source>
        <dbReference type="Proteomes" id="UP000001744"/>
    </source>
</evidence>
<dbReference type="FunFam" id="3.40.50.970:FF:000053">
    <property type="entry name" value="Acetolactate synthase, mitochondrial"/>
    <property type="match status" value="1"/>
</dbReference>
<dbReference type="FunFam" id="3.40.50.1220:FF:000008">
    <property type="entry name" value="Acetolactate synthase"/>
    <property type="match status" value="1"/>
</dbReference>
<dbReference type="HOGENOM" id="CLU_013748_1_2_1"/>
<evidence type="ECO:0000256" key="5">
    <source>
        <dbReference type="ARBA" id="ARBA00022605"/>
    </source>
</evidence>
<comment type="catalytic activity">
    <reaction evidence="12">
        <text>2 pyruvate + H(+) = (2S)-2-acetolactate + CO2</text>
        <dbReference type="Rhea" id="RHEA:25249"/>
        <dbReference type="ChEBI" id="CHEBI:15361"/>
        <dbReference type="ChEBI" id="CHEBI:15378"/>
        <dbReference type="ChEBI" id="CHEBI:16526"/>
        <dbReference type="ChEBI" id="CHEBI:58476"/>
        <dbReference type="EC" id="2.2.1.6"/>
    </reaction>
</comment>
<dbReference type="GO" id="GO:0003984">
    <property type="term" value="F:acetolactate synthase activity"/>
    <property type="evidence" value="ECO:0000318"/>
    <property type="project" value="GO_Central"/>
</dbReference>
<evidence type="ECO:0000256" key="9">
    <source>
        <dbReference type="ARBA" id="ARBA00022946"/>
    </source>
</evidence>
<dbReference type="EC" id="2.2.1.6" evidence="4 12"/>
<dbReference type="GO" id="GO:0000287">
    <property type="term" value="F:magnesium ion binding"/>
    <property type="evidence" value="ECO:0007669"/>
    <property type="project" value="UniProtKB-UniRule"/>
</dbReference>
<dbReference type="InterPro" id="IPR029061">
    <property type="entry name" value="THDP-binding"/>
</dbReference>
<dbReference type="InterPro" id="IPR045229">
    <property type="entry name" value="TPP_enz"/>
</dbReference>
<evidence type="ECO:0000259" key="13">
    <source>
        <dbReference type="Pfam" id="PF00205"/>
    </source>
</evidence>
<keyword evidence="10 12" id="KW-0786">Thiamine pyrophosphate</keyword>
<dbReference type="Pfam" id="PF00205">
    <property type="entry name" value="TPP_enzyme_M"/>
    <property type="match status" value="1"/>
</dbReference>
<dbReference type="GO" id="GO:0030976">
    <property type="term" value="F:thiamine pyrophosphate binding"/>
    <property type="evidence" value="ECO:0007669"/>
    <property type="project" value="UniProtKB-UniRule"/>
</dbReference>
<dbReference type="InterPro" id="IPR012846">
    <property type="entry name" value="Acetolactate_synth_lsu"/>
</dbReference>
<organism evidence="16 18">
    <name type="scientific">Schizosaccharomyces japonicus (strain yFS275 / FY16936)</name>
    <name type="common">Fission yeast</name>
    <dbReference type="NCBI Taxonomy" id="402676"/>
    <lineage>
        <taxon>Eukaryota</taxon>
        <taxon>Fungi</taxon>
        <taxon>Dikarya</taxon>
        <taxon>Ascomycota</taxon>
        <taxon>Taphrinomycotina</taxon>
        <taxon>Schizosaccharomycetes</taxon>
        <taxon>Schizosaccharomycetales</taxon>
        <taxon>Schizosaccharomycetaceae</taxon>
        <taxon>Schizosaccharomyces</taxon>
    </lineage>
</organism>
<evidence type="ECO:0000313" key="16">
    <source>
        <dbReference type="EMBL" id="EEB08814.1"/>
    </source>
</evidence>
<proteinExistence type="inferred from homology"/>